<dbReference type="AlphaFoldDB" id="A0A0F7CHM5"/>
<dbReference type="InterPro" id="IPR026881">
    <property type="entry name" value="WYL_dom"/>
</dbReference>
<reference evidence="2 3" key="1">
    <citation type="submission" date="2015-03" db="EMBL/GenBank/DDBJ databases">
        <authorList>
            <person name="Abdul Halim M."/>
        </authorList>
    </citation>
    <scope>NUCLEOTIDE SEQUENCE [LARGE SCALE GENOMIC DNA]</scope>
    <source>
        <strain evidence="2 3">ATCC 35681</strain>
    </source>
</reference>
<organism evidence="2 3">
    <name type="scientific">Paenibacillus durus ATCC 35681</name>
    <dbReference type="NCBI Taxonomy" id="1333534"/>
    <lineage>
        <taxon>Bacteria</taxon>
        <taxon>Bacillati</taxon>
        <taxon>Bacillota</taxon>
        <taxon>Bacilli</taxon>
        <taxon>Bacillales</taxon>
        <taxon>Paenibacillaceae</taxon>
        <taxon>Paenibacillus</taxon>
    </lineage>
</organism>
<evidence type="ECO:0000313" key="2">
    <source>
        <dbReference type="EMBL" id="AKG33855.1"/>
    </source>
</evidence>
<dbReference type="Pfam" id="PF13280">
    <property type="entry name" value="WYL"/>
    <property type="match status" value="1"/>
</dbReference>
<dbReference type="Proteomes" id="UP000034189">
    <property type="component" value="Chromosome"/>
</dbReference>
<evidence type="ECO:0000259" key="1">
    <source>
        <dbReference type="Pfam" id="PF13280"/>
    </source>
</evidence>
<sequence length="222" mass="26389">MVTKKTELNAKYRLWEIKEILEQHSNPNTMLALSEIDELLRLRYPNHNVKRDTIQRDIKFLKEIGFHIRGEKNGAWRYQLLRRDLTLEQLRILIDAVTSSRSLSVRKTREIVDFLKMMASEEEASHLANEIFINHAVKTENEEVQNWIFVLHHAIDQRKIVSFTYAKYGTDKKLSFHNNNNPYIVEPYELVWNSDYYYLNWKKSGRGQLEALPYRSYPPSGC</sequence>
<dbReference type="RefSeq" id="WP_025694479.1">
    <property type="nucleotide sequence ID" value="NZ_ASQQ01000133.1"/>
</dbReference>
<reference evidence="2 3" key="2">
    <citation type="journal article" date="2016" name="Genome Announc.">
        <title>Genome Sequence of a Gram-Positive Diazotroph, Paenibacillus durus Type Strain ATCC 35681.</title>
        <authorList>
            <person name="Halim M.A."/>
            <person name="Rahman A.Y."/>
            <person name="Sim K.S."/>
            <person name="Yam H.C."/>
            <person name="Rahim A.A."/>
            <person name="Ghazali A.H."/>
            <person name="Najimudin N."/>
        </authorList>
    </citation>
    <scope>NUCLEOTIDE SEQUENCE [LARGE SCALE GENOMIC DNA]</scope>
    <source>
        <strain evidence="2 3">ATCC 35681</strain>
    </source>
</reference>
<proteinExistence type="predicted"/>
<dbReference type="OrthoDB" id="9772503at2"/>
<evidence type="ECO:0000313" key="3">
    <source>
        <dbReference type="Proteomes" id="UP000034189"/>
    </source>
</evidence>
<dbReference type="EMBL" id="CP011114">
    <property type="protein sequence ID" value="AKG33855.1"/>
    <property type="molecule type" value="Genomic_DNA"/>
</dbReference>
<gene>
    <name evidence="2" type="ORF">VK70_04020</name>
</gene>
<dbReference type="PATRIC" id="fig|1333534.5.peg.877"/>
<dbReference type="HOGENOM" id="CLU_1244309_0_0_9"/>
<feature type="domain" description="WYL" evidence="1">
    <location>
        <begin position="150"/>
        <end position="200"/>
    </location>
</feature>
<accession>A0A0F7CHM5</accession>
<protein>
    <recommendedName>
        <fullName evidence="1">WYL domain-containing protein</fullName>
    </recommendedName>
</protein>
<name>A0A0F7CHM5_PAEDU</name>